<gene>
    <name evidence="2" type="primary">LOC120256445</name>
</gene>
<evidence type="ECO:0000313" key="1">
    <source>
        <dbReference type="Proteomes" id="UP001515500"/>
    </source>
</evidence>
<keyword evidence="1" id="KW-1185">Reference proteome</keyword>
<evidence type="ECO:0000313" key="2">
    <source>
        <dbReference type="RefSeq" id="XP_039120060.1"/>
    </source>
</evidence>
<dbReference type="Proteomes" id="UP001515500">
    <property type="component" value="Unplaced"/>
</dbReference>
<sequence>MGQRQGHKYLDGSKPSRGYGEGLERFLDHFMFCSRCGSVATCWTFSTILSSIFPFQFMLLVSVAALRGLSGGVLLLRNVAAVVASHGLADWGVTWCYKASCHLIIIGKALEVFTQVKTCKCSCLYALPTHNLT</sequence>
<organism evidence="1 2">
    <name type="scientific">Dioscorea cayennensis subsp. rotundata</name>
    <name type="common">White Guinea yam</name>
    <name type="synonym">Dioscorea rotundata</name>
    <dbReference type="NCBI Taxonomy" id="55577"/>
    <lineage>
        <taxon>Eukaryota</taxon>
        <taxon>Viridiplantae</taxon>
        <taxon>Streptophyta</taxon>
        <taxon>Embryophyta</taxon>
        <taxon>Tracheophyta</taxon>
        <taxon>Spermatophyta</taxon>
        <taxon>Magnoliopsida</taxon>
        <taxon>Liliopsida</taxon>
        <taxon>Dioscoreales</taxon>
        <taxon>Dioscoreaceae</taxon>
        <taxon>Dioscorea</taxon>
    </lineage>
</organism>
<protein>
    <submittedName>
        <fullName evidence="2">Uncharacterized protein LOC120256445</fullName>
    </submittedName>
</protein>
<dbReference type="RefSeq" id="XP_039120060.1">
    <property type="nucleotide sequence ID" value="XM_039264126.1"/>
</dbReference>
<reference evidence="2" key="1">
    <citation type="submission" date="2025-08" db="UniProtKB">
        <authorList>
            <consortium name="RefSeq"/>
        </authorList>
    </citation>
    <scope>IDENTIFICATION</scope>
</reference>
<proteinExistence type="predicted"/>
<name>A0AB40AY52_DIOCR</name>
<accession>A0AB40AY52</accession>
<dbReference type="AlphaFoldDB" id="A0AB40AY52"/>
<dbReference type="GeneID" id="120256445"/>